<dbReference type="AlphaFoldDB" id="A0A495JUU9"/>
<dbReference type="EMBL" id="RBKT01000001">
    <property type="protein sequence ID" value="RKR92315.1"/>
    <property type="molecule type" value="Genomic_DNA"/>
</dbReference>
<gene>
    <name evidence="2" type="ORF">BDK92_6753</name>
</gene>
<evidence type="ECO:0000313" key="3">
    <source>
        <dbReference type="Proteomes" id="UP000277671"/>
    </source>
</evidence>
<reference evidence="2 3" key="1">
    <citation type="submission" date="2018-10" db="EMBL/GenBank/DDBJ databases">
        <title>Sequencing the genomes of 1000 actinobacteria strains.</title>
        <authorList>
            <person name="Klenk H.-P."/>
        </authorList>
    </citation>
    <scope>NUCLEOTIDE SEQUENCE [LARGE SCALE GENOMIC DNA]</scope>
    <source>
        <strain evidence="2 3">DSM 45175</strain>
    </source>
</reference>
<sequence>MSRQEGAAPRHDDAPTGESEAEETPGDRGYAFDIHIDTGNGPSFDVDTSALRHLPDNVDEHQEGWHAESS</sequence>
<feature type="region of interest" description="Disordered" evidence="1">
    <location>
        <begin position="1"/>
        <end position="48"/>
    </location>
</feature>
<evidence type="ECO:0000256" key="1">
    <source>
        <dbReference type="SAM" id="MobiDB-lite"/>
    </source>
</evidence>
<name>A0A495JUU9_9ACTN</name>
<dbReference type="Proteomes" id="UP000277671">
    <property type="component" value="Unassembled WGS sequence"/>
</dbReference>
<protein>
    <submittedName>
        <fullName evidence="2">Uncharacterized protein</fullName>
    </submittedName>
</protein>
<evidence type="ECO:0000313" key="2">
    <source>
        <dbReference type="EMBL" id="RKR92315.1"/>
    </source>
</evidence>
<organism evidence="2 3">
    <name type="scientific">Micromonospora pisi</name>
    <dbReference type="NCBI Taxonomy" id="589240"/>
    <lineage>
        <taxon>Bacteria</taxon>
        <taxon>Bacillati</taxon>
        <taxon>Actinomycetota</taxon>
        <taxon>Actinomycetes</taxon>
        <taxon>Micromonosporales</taxon>
        <taxon>Micromonosporaceae</taxon>
        <taxon>Micromonospora</taxon>
    </lineage>
</organism>
<comment type="caution">
    <text evidence="2">The sequence shown here is derived from an EMBL/GenBank/DDBJ whole genome shotgun (WGS) entry which is preliminary data.</text>
</comment>
<accession>A0A495JUU9</accession>
<keyword evidence="3" id="KW-1185">Reference proteome</keyword>
<proteinExistence type="predicted"/>
<dbReference type="RefSeq" id="WP_121160329.1">
    <property type="nucleotide sequence ID" value="NZ_RBKT01000001.1"/>
</dbReference>